<dbReference type="InterPro" id="IPR013825">
    <property type="entry name" value="Topo_IA_cen_sub2"/>
</dbReference>
<keyword evidence="3" id="KW-0479">Metal-binding</keyword>
<dbReference type="InterPro" id="IPR006171">
    <property type="entry name" value="TOPRIM_dom"/>
</dbReference>
<dbReference type="HAMAP" id="MF_00952">
    <property type="entry name" value="Topoisom_1_prok"/>
    <property type="match status" value="1"/>
</dbReference>
<evidence type="ECO:0000313" key="11">
    <source>
        <dbReference type="EMBL" id="AEV30462.1"/>
    </source>
</evidence>
<organism evidence="11 12">
    <name type="scientific">Sphaerochaeta pleomorpha (strain ATCC BAA-1885 / DSM 22778 / Grapes)</name>
    <dbReference type="NCBI Taxonomy" id="158190"/>
    <lineage>
        <taxon>Bacteria</taxon>
        <taxon>Pseudomonadati</taxon>
        <taxon>Spirochaetota</taxon>
        <taxon>Spirochaetia</taxon>
        <taxon>Spirochaetales</taxon>
        <taxon>Sphaerochaetaceae</taxon>
        <taxon>Sphaerochaeta</taxon>
    </lineage>
</organism>
<dbReference type="Proteomes" id="UP000005632">
    <property type="component" value="Chromosome"/>
</dbReference>
<feature type="active site" description="O-(5'-phospho-DNA)-tyrosine intermediate" evidence="8">
    <location>
        <position position="311"/>
    </location>
</feature>
<keyword evidence="5 8" id="KW-0799">Topoisomerase</keyword>
<dbReference type="eggNOG" id="COG0550">
    <property type="taxonomic scope" value="Bacteria"/>
</dbReference>
<feature type="domain" description="Topo IA-type catalytic" evidence="10">
    <location>
        <begin position="130"/>
        <end position="574"/>
    </location>
</feature>
<dbReference type="AlphaFoldDB" id="G8QVT8"/>
<dbReference type="GO" id="GO:0003917">
    <property type="term" value="F:DNA topoisomerase type I (single strand cut, ATP-independent) activity"/>
    <property type="evidence" value="ECO:0007669"/>
    <property type="project" value="UniProtKB-UniRule"/>
</dbReference>
<keyword evidence="6 8" id="KW-0238">DNA-binding</keyword>
<dbReference type="Gene3D" id="1.10.290.10">
    <property type="entry name" value="Topoisomerase I, domain 4"/>
    <property type="match status" value="1"/>
</dbReference>
<dbReference type="PROSITE" id="PS00396">
    <property type="entry name" value="TOPO_IA_1"/>
    <property type="match status" value="1"/>
</dbReference>
<dbReference type="InterPro" id="IPR013826">
    <property type="entry name" value="Topo_IA_cen_sub3"/>
</dbReference>
<dbReference type="PANTHER" id="PTHR42785">
    <property type="entry name" value="DNA TOPOISOMERASE, TYPE IA, CORE"/>
    <property type="match status" value="1"/>
</dbReference>
<comment type="function">
    <text evidence="8">Releases the supercoiling and torsional tension of DNA, which is introduced during the DNA replication and transcription, by transiently cleaving and rejoining one strand of the DNA duplex. Introduces a single-strand break via transesterification at a target site in duplex DNA. The scissile phosphodiester is attacked by the catalytic tyrosine of the enzyme, resulting in the formation of a DNA-(5'-phosphotyrosyl)-enzyme intermediate and the expulsion of a 3'-OH DNA strand. The free DNA strand then undergoes passage around the unbroken strand, thus removing DNA supercoils. Finally, in the religation step, the DNA 3'-OH attacks the covalent intermediate to expel the active-site tyrosine and restore the DNA phosphodiester backbone.</text>
</comment>
<comment type="catalytic activity">
    <reaction evidence="1 8">
        <text>ATP-independent breakage of single-stranded DNA, followed by passage and rejoining.</text>
        <dbReference type="EC" id="5.6.2.1"/>
    </reaction>
</comment>
<dbReference type="InterPro" id="IPR013497">
    <property type="entry name" value="Topo_IA_cen"/>
</dbReference>
<evidence type="ECO:0000256" key="7">
    <source>
        <dbReference type="ARBA" id="ARBA00023235"/>
    </source>
</evidence>
<protein>
    <recommendedName>
        <fullName evidence="8">DNA topoisomerase 1</fullName>
        <ecNumber evidence="8">5.6.2.1</ecNumber>
    </recommendedName>
    <alternativeName>
        <fullName evidence="8">DNA topoisomerase I</fullName>
    </alternativeName>
</protein>
<dbReference type="CDD" id="cd00186">
    <property type="entry name" value="TOP1Ac"/>
    <property type="match status" value="1"/>
</dbReference>
<dbReference type="SMART" id="SM00436">
    <property type="entry name" value="TOP1Bc"/>
    <property type="match status" value="1"/>
</dbReference>
<dbReference type="CDD" id="cd03363">
    <property type="entry name" value="TOPRIM_TopoIA_TopoI"/>
    <property type="match status" value="1"/>
</dbReference>
<reference evidence="11 12" key="1">
    <citation type="submission" date="2011-11" db="EMBL/GenBank/DDBJ databases">
        <title>Complete sequence of Spirochaeta sp. grapes.</title>
        <authorList>
            <consortium name="US DOE Joint Genome Institute"/>
            <person name="Lucas S."/>
            <person name="Han J."/>
            <person name="Lapidus A."/>
            <person name="Cheng J.-F."/>
            <person name="Goodwin L."/>
            <person name="Pitluck S."/>
            <person name="Peters L."/>
            <person name="Ovchinnikova G."/>
            <person name="Munk A.C."/>
            <person name="Detter J.C."/>
            <person name="Han C."/>
            <person name="Tapia R."/>
            <person name="Land M."/>
            <person name="Hauser L."/>
            <person name="Kyrpides N."/>
            <person name="Ivanova N."/>
            <person name="Pagani I."/>
            <person name="Ritalahtilisa K."/>
            <person name="Loeffler F."/>
            <person name="Woyke T."/>
        </authorList>
    </citation>
    <scope>NUCLEOTIDE SEQUENCE [LARGE SCALE GENOMIC DNA]</scope>
    <source>
        <strain evidence="12">ATCC BAA-1885 / DSM 22778 / Grapes</strain>
    </source>
</reference>
<feature type="site" description="Interaction with DNA" evidence="8">
    <location>
        <position position="149"/>
    </location>
</feature>
<evidence type="ECO:0000259" key="9">
    <source>
        <dbReference type="PROSITE" id="PS50880"/>
    </source>
</evidence>
<dbReference type="GO" id="GO:0003677">
    <property type="term" value="F:DNA binding"/>
    <property type="evidence" value="ECO:0007669"/>
    <property type="project" value="UniProtKB-KW"/>
</dbReference>
<feature type="site" description="Interaction with DNA" evidence="8">
    <location>
        <position position="144"/>
    </location>
</feature>
<dbReference type="SMART" id="SM00493">
    <property type="entry name" value="TOPRIM"/>
    <property type="match status" value="1"/>
</dbReference>
<dbReference type="InterPro" id="IPR023405">
    <property type="entry name" value="Topo_IA_core_domain"/>
</dbReference>
<feature type="site" description="Interaction with DNA" evidence="8">
    <location>
        <position position="156"/>
    </location>
</feature>
<dbReference type="PROSITE" id="PS52039">
    <property type="entry name" value="TOPO_IA_2"/>
    <property type="match status" value="1"/>
</dbReference>
<dbReference type="Gene3D" id="2.70.20.10">
    <property type="entry name" value="Topoisomerase I, domain 3"/>
    <property type="match status" value="1"/>
</dbReference>
<dbReference type="InterPro" id="IPR005733">
    <property type="entry name" value="TopoI_bac-type"/>
</dbReference>
<dbReference type="Pfam" id="PF01131">
    <property type="entry name" value="Topoisom_bac"/>
    <property type="match status" value="1"/>
</dbReference>
<feature type="site" description="Interaction with DNA" evidence="8">
    <location>
        <position position="140"/>
    </location>
</feature>
<feature type="site" description="Interaction with DNA" evidence="8">
    <location>
        <position position="141"/>
    </location>
</feature>
<dbReference type="GO" id="GO:0006265">
    <property type="term" value="P:DNA topological change"/>
    <property type="evidence" value="ECO:0007669"/>
    <property type="project" value="UniProtKB-UniRule"/>
</dbReference>
<keyword evidence="7 8" id="KW-0413">Isomerase</keyword>
<dbReference type="InterPro" id="IPR013824">
    <property type="entry name" value="Topo_IA_cen_sub1"/>
</dbReference>
<dbReference type="PANTHER" id="PTHR42785:SF1">
    <property type="entry name" value="DNA TOPOISOMERASE"/>
    <property type="match status" value="1"/>
</dbReference>
<evidence type="ECO:0000256" key="6">
    <source>
        <dbReference type="ARBA" id="ARBA00023125"/>
    </source>
</evidence>
<dbReference type="PROSITE" id="PS50880">
    <property type="entry name" value="TOPRIM"/>
    <property type="match status" value="1"/>
</dbReference>
<evidence type="ECO:0000256" key="1">
    <source>
        <dbReference type="ARBA" id="ARBA00000213"/>
    </source>
</evidence>
<dbReference type="Pfam" id="PF13368">
    <property type="entry name" value="Toprim_C_rpt"/>
    <property type="match status" value="3"/>
</dbReference>
<evidence type="ECO:0000256" key="3">
    <source>
        <dbReference type="ARBA" id="ARBA00022723"/>
    </source>
</evidence>
<evidence type="ECO:0000256" key="4">
    <source>
        <dbReference type="ARBA" id="ARBA00022842"/>
    </source>
</evidence>
<name>G8QVT8_SPHPG</name>
<dbReference type="InterPro" id="IPR025589">
    <property type="entry name" value="Toprim_C_rpt"/>
</dbReference>
<comment type="similarity">
    <text evidence="2 8">Belongs to the type IA topoisomerase family.</text>
</comment>
<dbReference type="SMART" id="SM00437">
    <property type="entry name" value="TOP1Ac"/>
    <property type="match status" value="1"/>
</dbReference>
<dbReference type="InterPro" id="IPR034149">
    <property type="entry name" value="TOPRIM_TopoI"/>
</dbReference>
<comment type="subunit">
    <text evidence="8">Monomer.</text>
</comment>
<dbReference type="OrthoDB" id="9804262at2"/>
<dbReference type="EMBL" id="CP003155">
    <property type="protein sequence ID" value="AEV30462.1"/>
    <property type="molecule type" value="Genomic_DNA"/>
</dbReference>
<evidence type="ECO:0000259" key="10">
    <source>
        <dbReference type="PROSITE" id="PS52039"/>
    </source>
</evidence>
<evidence type="ECO:0000256" key="8">
    <source>
        <dbReference type="HAMAP-Rule" id="MF_00952"/>
    </source>
</evidence>
<dbReference type="HOGENOM" id="CLU_002929_2_1_12"/>
<feature type="domain" description="Toprim" evidence="9">
    <location>
        <begin position="5"/>
        <end position="115"/>
    </location>
</feature>
<feature type="region of interest" description="Interaction with DNA" evidence="8">
    <location>
        <begin position="165"/>
        <end position="170"/>
    </location>
</feature>
<evidence type="ECO:0000313" key="12">
    <source>
        <dbReference type="Proteomes" id="UP000005632"/>
    </source>
</evidence>
<accession>G8QVT8</accession>
<dbReference type="GO" id="GO:0046872">
    <property type="term" value="F:metal ion binding"/>
    <property type="evidence" value="ECO:0007669"/>
    <property type="project" value="UniProtKB-KW"/>
</dbReference>
<keyword evidence="12" id="KW-1185">Reference proteome</keyword>
<feature type="site" description="Interaction with DNA" evidence="8">
    <location>
        <position position="506"/>
    </location>
</feature>
<feature type="site" description="Interaction with DNA" evidence="8">
    <location>
        <position position="35"/>
    </location>
</feature>
<evidence type="ECO:0000256" key="2">
    <source>
        <dbReference type="ARBA" id="ARBA00009446"/>
    </source>
</evidence>
<dbReference type="InterPro" id="IPR028612">
    <property type="entry name" value="Topoisom_1_IA"/>
</dbReference>
<dbReference type="EC" id="5.6.2.1" evidence="8"/>
<dbReference type="RefSeq" id="WP_014271302.1">
    <property type="nucleotide sequence ID" value="NC_016633.1"/>
</dbReference>
<dbReference type="PRINTS" id="PR00417">
    <property type="entry name" value="PRTPISMRASEI"/>
</dbReference>
<dbReference type="Gene3D" id="3.40.50.140">
    <property type="match status" value="1"/>
</dbReference>
<dbReference type="InterPro" id="IPR003602">
    <property type="entry name" value="Topo_IA_DNA-bd_dom"/>
</dbReference>
<gene>
    <name evidence="8" type="primary">topA</name>
    <name evidence="11" type="ordered locus">SpiGrapes_2704</name>
</gene>
<feature type="site" description="Interaction with DNA" evidence="8">
    <location>
        <position position="313"/>
    </location>
</feature>
<dbReference type="STRING" id="158190.SpiGrapes_2704"/>
<dbReference type="InterPro" id="IPR000380">
    <property type="entry name" value="Topo_IA"/>
</dbReference>
<dbReference type="eggNOG" id="COG1754">
    <property type="taxonomic scope" value="Bacteria"/>
</dbReference>
<dbReference type="NCBIfam" id="TIGR01051">
    <property type="entry name" value="topA_bact"/>
    <property type="match status" value="1"/>
</dbReference>
<dbReference type="InterPro" id="IPR003601">
    <property type="entry name" value="Topo_IA_2"/>
</dbReference>
<dbReference type="Pfam" id="PF01751">
    <property type="entry name" value="Toprim"/>
    <property type="match status" value="1"/>
</dbReference>
<sequence>MDDTKVLIIVESPTKAKTITKFLPKTCKVVASKGHIRDLPEDRMAIDVANGFACDYKTVEGKESLIRELKSSLKGVDKLLLATDEDREGESISWHLLEVLKPKIPYQRMVFHEITKGAIQKALESGRDLDLNLVQAQEGRRIVDRLYGYTLSPTLWKKLANKRLSAGRVQSVGLRLTVERERQRIAFTKSSYFDAKVDLLSSDGQQFEAKLFSYQEKSIAQSKDFDSVSGIYKGKASVLLLDKNQLHAIVQDLNGAPYEIVDIQRKPFLTRPNIPFTTSTLQQDAIKKLHFSASDTMRIAQKLYENGFITYMRTDSPALSSEGTQAARLLVKQLYGPDFLSPTERHFAAKTAGAQEAHEAIRPSGERFRVPGETGLSGRELALYELIWKRTLASQMADAKKATTSVSIQANDALFTATGTQIVFPGFLRAYVEGSDDPDAALEDKESLLPPLSVGEICPLVKLSEVEHQTKPPARYTEASLVQELEKRGIGRPSTYATIIKTLLDRKYVVKDGPALAPTFIGFGVCQYLEDYFAQFVDYDFTSTMESGLDQIASGQLDKESFLEKFYLGAEGLENQNTLQLAQDNKVTSKTIRLSQISEENPIMIGPYGPYVLGSEVEGKAQYLSLPLDWTPGNITDEDVKALIARGKVKAEPEILGTGKVAGLPVQLLNGRFGPYWQEGEGKDAKRASIPKWVMDAEKQHELEIANRYLSLPRLLGKDKDGNDIVAAKGKFGPFISCNGEFRNLRKTDHDAQLFSITLEEALALLAEEKPKAGAKGKGKGSSSSAVVRQIGEFEKEPVALAIGRYGYYLKVGKDNIALPPKYKHDDELAKAISLEDAAEIIRTKRAKDSEE</sequence>
<dbReference type="SUPFAM" id="SSF56712">
    <property type="entry name" value="Prokaryotic type I DNA topoisomerase"/>
    <property type="match status" value="1"/>
</dbReference>
<proteinExistence type="inferred from homology"/>
<dbReference type="InterPro" id="IPR023406">
    <property type="entry name" value="Topo_IA_AS"/>
</dbReference>
<dbReference type="Gene3D" id="1.10.460.10">
    <property type="entry name" value="Topoisomerase I, domain 2"/>
    <property type="match status" value="1"/>
</dbReference>
<evidence type="ECO:0000256" key="5">
    <source>
        <dbReference type="ARBA" id="ARBA00023029"/>
    </source>
</evidence>
<keyword evidence="4" id="KW-0460">Magnesium</keyword>
<dbReference type="KEGG" id="sgp:SpiGrapes_2704"/>